<proteinExistence type="inferred from homology"/>
<evidence type="ECO:0000259" key="9">
    <source>
        <dbReference type="PROSITE" id="PS51918"/>
    </source>
</evidence>
<keyword evidence="8" id="KW-0671">Queuosine biosynthesis</keyword>
<evidence type="ECO:0000256" key="5">
    <source>
        <dbReference type="ARBA" id="ARBA00023004"/>
    </source>
</evidence>
<evidence type="ECO:0000256" key="2">
    <source>
        <dbReference type="ARBA" id="ARBA00022691"/>
    </source>
</evidence>
<dbReference type="HAMAP" id="MF_00917">
    <property type="entry name" value="QueE"/>
    <property type="match status" value="1"/>
</dbReference>
<evidence type="ECO:0000256" key="4">
    <source>
        <dbReference type="ARBA" id="ARBA00022842"/>
    </source>
</evidence>
<dbReference type="GO" id="GO:0000287">
    <property type="term" value="F:magnesium ion binding"/>
    <property type="evidence" value="ECO:0007669"/>
    <property type="project" value="UniProtKB-UniRule"/>
</dbReference>
<dbReference type="GO" id="GO:1904047">
    <property type="term" value="F:S-adenosyl-L-methionine binding"/>
    <property type="evidence" value="ECO:0007669"/>
    <property type="project" value="UniProtKB-UniRule"/>
</dbReference>
<comment type="cofactor">
    <cofactor evidence="8">
        <name>[4Fe-4S] cluster</name>
        <dbReference type="ChEBI" id="CHEBI:49883"/>
    </cofactor>
    <text evidence="8">Binds 1 [4Fe-4S] cluster. The cluster is coordinated with 3 cysteines and an exchangeable S-adenosyl-L-methionine.</text>
</comment>
<feature type="binding site" evidence="8">
    <location>
        <position position="49"/>
    </location>
    <ligand>
        <name>[4Fe-4S] cluster</name>
        <dbReference type="ChEBI" id="CHEBI:49883"/>
        <note>4Fe-4S-S-AdoMet</note>
    </ligand>
</feature>
<keyword evidence="7 8" id="KW-0456">Lyase</keyword>
<comment type="pathway">
    <text evidence="8">Purine metabolism; 7-cyano-7-deazaguanine biosynthesis.</text>
</comment>
<dbReference type="InterPro" id="IPR058240">
    <property type="entry name" value="rSAM_sf"/>
</dbReference>
<comment type="function">
    <text evidence="8">Catalyzes the complex heterocyclic radical-mediated conversion of 6-carboxy-5,6,7,8-tetrahydropterin (CPH4) to 7-carboxy-7-deazaguanine (CDG), a step common to the biosynthetic pathways of all 7-deazapurine-containing compounds.</text>
</comment>
<keyword evidence="6 8" id="KW-0411">Iron-sulfur</keyword>
<dbReference type="AlphaFoldDB" id="A0A9X2RIZ0"/>
<comment type="cofactor">
    <cofactor evidence="8">
        <name>Mg(2+)</name>
        <dbReference type="ChEBI" id="CHEBI:18420"/>
    </cofactor>
</comment>
<dbReference type="PANTHER" id="PTHR42836">
    <property type="entry name" value="7-CARBOXY-7-DEAZAGUANINE SYNTHASE"/>
    <property type="match status" value="1"/>
</dbReference>
<evidence type="ECO:0000256" key="8">
    <source>
        <dbReference type="HAMAP-Rule" id="MF_00917"/>
    </source>
</evidence>
<feature type="binding site" evidence="8">
    <location>
        <begin position="153"/>
        <end position="155"/>
    </location>
    <ligand>
        <name>S-adenosyl-L-methionine</name>
        <dbReference type="ChEBI" id="CHEBI:59789"/>
    </ligand>
</feature>
<dbReference type="PROSITE" id="PS51918">
    <property type="entry name" value="RADICAL_SAM"/>
    <property type="match status" value="1"/>
</dbReference>
<dbReference type="GO" id="GO:0008616">
    <property type="term" value="P:tRNA queuosine(34) biosynthetic process"/>
    <property type="evidence" value="ECO:0007669"/>
    <property type="project" value="UniProtKB-UniRule"/>
</dbReference>
<feature type="binding site" evidence="8">
    <location>
        <position position="102"/>
    </location>
    <ligand>
        <name>substrate</name>
    </ligand>
</feature>
<feature type="binding site" evidence="8">
    <location>
        <position position="52"/>
    </location>
    <ligand>
        <name>[4Fe-4S] cluster</name>
        <dbReference type="ChEBI" id="CHEBI:49883"/>
        <note>4Fe-4S-S-AdoMet</note>
    </ligand>
</feature>
<feature type="binding site" evidence="8">
    <location>
        <position position="41"/>
    </location>
    <ligand>
        <name>substrate</name>
    </ligand>
</feature>
<evidence type="ECO:0000256" key="1">
    <source>
        <dbReference type="ARBA" id="ARBA00022485"/>
    </source>
</evidence>
<dbReference type="InterPro" id="IPR007197">
    <property type="entry name" value="rSAM"/>
</dbReference>
<sequence length="251" mass="27478">MPTAPPSHQLRLAVGKDGGPEIFRSFQGEGPVAGQVRAFIRLSGCNLHCRWCDTPYTWNWQGTDYEHVDGEKFAPAQEMLRLPVEEAAASVLALAAPGVVITGGEPLMQPKALEAFCQQTKSGQPDYRLEVETNGTLKPSQTLEQLVDLFVVSPKLPHAGHEEDVAAPALANHRGNPRAVFKFVAKTPGDVETVRRLTGGIETNRIWIMPEGRSPAELDRHLTTITPAVLDAGFNLTDRQHIRLFGDTRST</sequence>
<comment type="catalytic activity">
    <reaction evidence="8">
        <text>6-carboxy-5,6,7,8-tetrahydropterin + H(+) = 7-carboxy-7-carbaguanine + NH4(+)</text>
        <dbReference type="Rhea" id="RHEA:27974"/>
        <dbReference type="ChEBI" id="CHEBI:15378"/>
        <dbReference type="ChEBI" id="CHEBI:28938"/>
        <dbReference type="ChEBI" id="CHEBI:61032"/>
        <dbReference type="ChEBI" id="CHEBI:61036"/>
        <dbReference type="EC" id="4.3.99.3"/>
    </reaction>
</comment>
<evidence type="ECO:0000313" key="11">
    <source>
        <dbReference type="Proteomes" id="UP001142610"/>
    </source>
</evidence>
<feature type="binding site" evidence="8">
    <location>
        <position position="104"/>
    </location>
    <ligand>
        <name>S-adenosyl-L-methionine</name>
        <dbReference type="ChEBI" id="CHEBI:59789"/>
    </ligand>
</feature>
<keyword evidence="11" id="KW-1185">Reference proteome</keyword>
<dbReference type="EMBL" id="JANIBC010000001">
    <property type="protein sequence ID" value="MCQ8184113.1"/>
    <property type="molecule type" value="Genomic_DNA"/>
</dbReference>
<comment type="similarity">
    <text evidence="8">Belongs to the radical SAM superfamily. 7-carboxy-7-deazaguanine synthase family.</text>
</comment>
<dbReference type="CDD" id="cd01335">
    <property type="entry name" value="Radical_SAM"/>
    <property type="match status" value="1"/>
</dbReference>
<dbReference type="PANTHER" id="PTHR42836:SF1">
    <property type="entry name" value="7-CARBOXY-7-DEAZAGUANINE SYNTHASE"/>
    <property type="match status" value="1"/>
</dbReference>
<comment type="caution">
    <text evidence="10">The sequence shown here is derived from an EMBL/GenBank/DDBJ whole genome shotgun (WGS) entry which is preliminary data.</text>
</comment>
<keyword evidence="3 8" id="KW-0479">Metal-binding</keyword>
<protein>
    <recommendedName>
        <fullName evidence="8">7-carboxy-7-deazaguanine synthase</fullName>
        <shortName evidence="8">CDG synthase</shortName>
        <ecNumber evidence="8">4.3.99.3</ecNumber>
    </recommendedName>
    <alternativeName>
        <fullName evidence="8">Queuosine biosynthesis protein QueE</fullName>
    </alternativeName>
</protein>
<keyword evidence="4 8" id="KW-0460">Magnesium</keyword>
<feature type="binding site" evidence="8">
    <location>
        <begin position="26"/>
        <end position="28"/>
    </location>
    <ligand>
        <name>substrate</name>
    </ligand>
</feature>
<feature type="binding site" evidence="8">
    <location>
        <position position="45"/>
    </location>
    <ligand>
        <name>[4Fe-4S] cluster</name>
        <dbReference type="ChEBI" id="CHEBI:49883"/>
        <note>4Fe-4S-S-AdoMet</note>
    </ligand>
</feature>
<reference evidence="10" key="1">
    <citation type="submission" date="2022-07" db="EMBL/GenBank/DDBJ databases">
        <title>Parvularcula maris sp. nov., an algicidal bacterium isolated from seawater.</title>
        <authorList>
            <person name="Li F."/>
        </authorList>
    </citation>
    <scope>NUCLEOTIDE SEQUENCE</scope>
    <source>
        <strain evidence="10">BGMRC 0090</strain>
    </source>
</reference>
<keyword evidence="1 8" id="KW-0004">4Fe-4S</keyword>
<evidence type="ECO:0000256" key="6">
    <source>
        <dbReference type="ARBA" id="ARBA00023014"/>
    </source>
</evidence>
<comment type="subunit">
    <text evidence="8">Homodimer.</text>
</comment>
<evidence type="ECO:0000313" key="10">
    <source>
        <dbReference type="EMBL" id="MCQ8184113.1"/>
    </source>
</evidence>
<dbReference type="InterPro" id="IPR024924">
    <property type="entry name" value="7-CO-7-deazaguanine_synth-like"/>
</dbReference>
<comment type="caution">
    <text evidence="8">Lacks conserved residue(s) required for the propagation of feature annotation.</text>
</comment>
<dbReference type="InterPro" id="IPR013785">
    <property type="entry name" value="Aldolase_TIM"/>
</dbReference>
<name>A0A9X2RIZ0_9PROT</name>
<dbReference type="RefSeq" id="WP_256617919.1">
    <property type="nucleotide sequence ID" value="NZ_JANIBC010000001.1"/>
</dbReference>
<dbReference type="EC" id="4.3.99.3" evidence="8"/>
<dbReference type="Pfam" id="PF04055">
    <property type="entry name" value="Radical_SAM"/>
    <property type="match status" value="1"/>
</dbReference>
<feature type="binding site" evidence="8">
    <location>
        <position position="54"/>
    </location>
    <ligand>
        <name>Mg(2+)</name>
        <dbReference type="ChEBI" id="CHEBI:18420"/>
    </ligand>
</feature>
<comment type="cofactor">
    <cofactor evidence="8">
        <name>S-adenosyl-L-methionine</name>
        <dbReference type="ChEBI" id="CHEBI:59789"/>
    </cofactor>
    <text evidence="8">Binds 1 S-adenosyl-L-methionine per subunit.</text>
</comment>
<dbReference type="SFLD" id="SFLDS00029">
    <property type="entry name" value="Radical_SAM"/>
    <property type="match status" value="1"/>
</dbReference>
<keyword evidence="2 8" id="KW-0949">S-adenosyl-L-methionine</keyword>
<gene>
    <name evidence="8" type="primary">queE</name>
    <name evidence="10" type="ORF">NOG11_01810</name>
</gene>
<dbReference type="GO" id="GO:0016840">
    <property type="term" value="F:carbon-nitrogen lyase activity"/>
    <property type="evidence" value="ECO:0007669"/>
    <property type="project" value="UniProtKB-UniRule"/>
</dbReference>
<dbReference type="Gene3D" id="3.20.20.70">
    <property type="entry name" value="Aldolase class I"/>
    <property type="match status" value="1"/>
</dbReference>
<evidence type="ECO:0000256" key="7">
    <source>
        <dbReference type="ARBA" id="ARBA00023239"/>
    </source>
</evidence>
<feature type="binding site" evidence="8">
    <location>
        <begin position="51"/>
        <end position="53"/>
    </location>
    <ligand>
        <name>S-adenosyl-L-methionine</name>
        <dbReference type="ChEBI" id="CHEBI:59789"/>
    </ligand>
</feature>
<keyword evidence="5 8" id="KW-0408">Iron</keyword>
<evidence type="ECO:0000256" key="3">
    <source>
        <dbReference type="ARBA" id="ARBA00022723"/>
    </source>
</evidence>
<dbReference type="GO" id="GO:0051539">
    <property type="term" value="F:4 iron, 4 sulfur cluster binding"/>
    <property type="evidence" value="ECO:0007669"/>
    <property type="project" value="UniProtKB-UniRule"/>
</dbReference>
<dbReference type="SUPFAM" id="SSF102114">
    <property type="entry name" value="Radical SAM enzymes"/>
    <property type="match status" value="1"/>
</dbReference>
<feature type="domain" description="Radical SAM core" evidence="9">
    <location>
        <begin position="32"/>
        <end position="247"/>
    </location>
</feature>
<accession>A0A9X2RIZ0</accession>
<dbReference type="PIRSF" id="PIRSF000370">
    <property type="entry name" value="QueE"/>
    <property type="match status" value="1"/>
</dbReference>
<dbReference type="Proteomes" id="UP001142610">
    <property type="component" value="Unassembled WGS sequence"/>
</dbReference>
<organism evidence="10 11">
    <name type="scientific">Parvularcula maris</name>
    <dbReference type="NCBI Taxonomy" id="2965077"/>
    <lineage>
        <taxon>Bacteria</taxon>
        <taxon>Pseudomonadati</taxon>
        <taxon>Pseudomonadota</taxon>
        <taxon>Alphaproteobacteria</taxon>
        <taxon>Parvularculales</taxon>
        <taxon>Parvularculaceae</taxon>
        <taxon>Parvularcula</taxon>
    </lineage>
</organism>